<evidence type="ECO:0000313" key="3">
    <source>
        <dbReference type="Proteomes" id="UP001183410"/>
    </source>
</evidence>
<reference evidence="3" key="1">
    <citation type="submission" date="2023-07" db="EMBL/GenBank/DDBJ databases">
        <title>30 novel species of actinomycetes from the DSMZ collection.</title>
        <authorList>
            <person name="Nouioui I."/>
        </authorList>
    </citation>
    <scope>NUCLEOTIDE SEQUENCE [LARGE SCALE GENOMIC DNA]</scope>
    <source>
        <strain evidence="3">DSM 44915</strain>
    </source>
</reference>
<evidence type="ECO:0000313" key="2">
    <source>
        <dbReference type="EMBL" id="MDT0271063.1"/>
    </source>
</evidence>
<protein>
    <submittedName>
        <fullName evidence="2">Hydantoinase B/oxoprolinase family protein</fullName>
    </submittedName>
</protein>
<name>A0ABU2K254_9ACTN</name>
<comment type="caution">
    <text evidence="2">The sequence shown here is derived from an EMBL/GenBank/DDBJ whole genome shotgun (WGS) entry which is preliminary data.</text>
</comment>
<proteinExistence type="predicted"/>
<feature type="non-terminal residue" evidence="2">
    <location>
        <position position="142"/>
    </location>
</feature>
<dbReference type="Proteomes" id="UP001183410">
    <property type="component" value="Unassembled WGS sequence"/>
</dbReference>
<keyword evidence="3" id="KW-1185">Reference proteome</keyword>
<feature type="domain" description="Hydantoinase B/oxoprolinase" evidence="1">
    <location>
        <begin position="9"/>
        <end position="142"/>
    </location>
</feature>
<dbReference type="Pfam" id="PF02538">
    <property type="entry name" value="Hydantoinase_B"/>
    <property type="match status" value="1"/>
</dbReference>
<dbReference type="RefSeq" id="WP_311671083.1">
    <property type="nucleotide sequence ID" value="NZ_JAVREO010000203.1"/>
</dbReference>
<accession>A0ABU2K254</accession>
<evidence type="ECO:0000259" key="1">
    <source>
        <dbReference type="Pfam" id="PF02538"/>
    </source>
</evidence>
<organism evidence="2 3">
    <name type="scientific">Streptomyces chisholmiae</name>
    <dbReference type="NCBI Taxonomy" id="3075540"/>
    <lineage>
        <taxon>Bacteria</taxon>
        <taxon>Bacillati</taxon>
        <taxon>Actinomycetota</taxon>
        <taxon>Actinomycetes</taxon>
        <taxon>Kitasatosporales</taxon>
        <taxon>Streptomycetaceae</taxon>
        <taxon>Streptomyces</taxon>
    </lineage>
</organism>
<dbReference type="InterPro" id="IPR003692">
    <property type="entry name" value="Hydantoinase_B"/>
</dbReference>
<sequence>MSYLSCHGVIAFSAILHHPIRYIMKYWKDEPTVGVHEVDGFIHNDARYGNVHNTDQSMNMPIMRDGNIVAWVAATIHEGENGACEPGGMPSGSETPFDDGLRMSPFKIVERGELRRDLLTFLQHSVRDPKLQLADLKVKITA</sequence>
<gene>
    <name evidence="2" type="ORF">RM844_32820</name>
</gene>
<dbReference type="EMBL" id="JAVREO010000203">
    <property type="protein sequence ID" value="MDT0271063.1"/>
    <property type="molecule type" value="Genomic_DNA"/>
</dbReference>